<accession>A0ABD3Q7E8</accession>
<dbReference type="Proteomes" id="UP001530400">
    <property type="component" value="Unassembled WGS sequence"/>
</dbReference>
<feature type="compositionally biased region" description="Basic and acidic residues" evidence="1">
    <location>
        <begin position="120"/>
        <end position="157"/>
    </location>
</feature>
<feature type="region of interest" description="Disordered" evidence="1">
    <location>
        <begin position="34"/>
        <end position="61"/>
    </location>
</feature>
<keyword evidence="2" id="KW-0732">Signal</keyword>
<evidence type="ECO:0000313" key="3">
    <source>
        <dbReference type="EMBL" id="KAL3796075.1"/>
    </source>
</evidence>
<reference evidence="3 4" key="1">
    <citation type="submission" date="2024-10" db="EMBL/GenBank/DDBJ databases">
        <title>Updated reference genomes for cyclostephanoid diatoms.</title>
        <authorList>
            <person name="Roberts W.R."/>
            <person name="Alverson A.J."/>
        </authorList>
    </citation>
    <scope>NUCLEOTIDE SEQUENCE [LARGE SCALE GENOMIC DNA]</scope>
    <source>
        <strain evidence="3 4">AJA010-31</strain>
    </source>
</reference>
<evidence type="ECO:0000256" key="2">
    <source>
        <dbReference type="SAM" id="SignalP"/>
    </source>
</evidence>
<evidence type="ECO:0000256" key="1">
    <source>
        <dbReference type="SAM" id="MobiDB-lite"/>
    </source>
</evidence>
<dbReference type="EMBL" id="JALLPJ020000301">
    <property type="protein sequence ID" value="KAL3796075.1"/>
    <property type="molecule type" value="Genomic_DNA"/>
</dbReference>
<dbReference type="AlphaFoldDB" id="A0ABD3Q7E8"/>
<feature type="compositionally biased region" description="Basic residues" evidence="1">
    <location>
        <begin position="195"/>
        <end position="205"/>
    </location>
</feature>
<evidence type="ECO:0000313" key="4">
    <source>
        <dbReference type="Proteomes" id="UP001530400"/>
    </source>
</evidence>
<keyword evidence="4" id="KW-1185">Reference proteome</keyword>
<sequence>MKVSTVLSVAFAMSGCAQAENTRGGNIRKLAQINEDGLSKRQQRKKEMAAETESTAQPEEMITLDALDVTIVEHASEEKVVVTIEEVDDAGDVVEELSMTFDVPSPPSIHNPKGPHGKQKPLEAEPEAPSKGDFETPKEEPEPTPKGEPEPTPKGEPEAVTESGGKHHGKGKGKHGGTKDIKREGKPGSLTEGHKKNHGAKGPKK</sequence>
<gene>
    <name evidence="3" type="ORF">ACHAWO_003231</name>
</gene>
<organism evidence="3 4">
    <name type="scientific">Cyclotella atomus</name>
    <dbReference type="NCBI Taxonomy" id="382360"/>
    <lineage>
        <taxon>Eukaryota</taxon>
        <taxon>Sar</taxon>
        <taxon>Stramenopiles</taxon>
        <taxon>Ochrophyta</taxon>
        <taxon>Bacillariophyta</taxon>
        <taxon>Coscinodiscophyceae</taxon>
        <taxon>Thalassiosirophycidae</taxon>
        <taxon>Stephanodiscales</taxon>
        <taxon>Stephanodiscaceae</taxon>
        <taxon>Cyclotella</taxon>
    </lineage>
</organism>
<proteinExistence type="predicted"/>
<dbReference type="PROSITE" id="PS51257">
    <property type="entry name" value="PROKAR_LIPOPROTEIN"/>
    <property type="match status" value="1"/>
</dbReference>
<comment type="caution">
    <text evidence="3">The sequence shown here is derived from an EMBL/GenBank/DDBJ whole genome shotgun (WGS) entry which is preliminary data.</text>
</comment>
<feature type="compositionally biased region" description="Basic and acidic residues" evidence="1">
    <location>
        <begin position="177"/>
        <end position="186"/>
    </location>
</feature>
<feature type="region of interest" description="Disordered" evidence="1">
    <location>
        <begin position="95"/>
        <end position="205"/>
    </location>
</feature>
<feature type="signal peptide" evidence="2">
    <location>
        <begin position="1"/>
        <end position="19"/>
    </location>
</feature>
<feature type="chain" id="PRO_5044872230" evidence="2">
    <location>
        <begin position="20"/>
        <end position="205"/>
    </location>
</feature>
<protein>
    <submittedName>
        <fullName evidence="3">Uncharacterized protein</fullName>
    </submittedName>
</protein>
<name>A0ABD3Q7E8_9STRA</name>
<feature type="compositionally biased region" description="Basic residues" evidence="1">
    <location>
        <begin position="166"/>
        <end position="176"/>
    </location>
</feature>